<proteinExistence type="predicted"/>
<gene>
    <name evidence="2" type="ORF">GQ588_11530</name>
</gene>
<keyword evidence="1" id="KW-0812">Transmembrane</keyword>
<name>A0A857DL69_9FIRM</name>
<organism evidence="2 3">
    <name type="scientific">Dehalobacter restrictus</name>
    <dbReference type="NCBI Taxonomy" id="55583"/>
    <lineage>
        <taxon>Bacteria</taxon>
        <taxon>Bacillati</taxon>
        <taxon>Bacillota</taxon>
        <taxon>Clostridia</taxon>
        <taxon>Eubacteriales</taxon>
        <taxon>Desulfitobacteriaceae</taxon>
        <taxon>Dehalobacter</taxon>
    </lineage>
</organism>
<keyword evidence="1" id="KW-0472">Membrane</keyword>
<protein>
    <submittedName>
        <fullName evidence="2">Uncharacterized protein</fullName>
    </submittedName>
</protein>
<evidence type="ECO:0000313" key="3">
    <source>
        <dbReference type="Proteomes" id="UP000430508"/>
    </source>
</evidence>
<sequence>MVESDKKLEENAFRLSVVSAGIVLVFSIFNGYRYPAIILRTILAFLFIYLLGKGLILLWNGVAPPVKEEKPSSRIDIFLGDTESQDDNAPYETGQPKESLQSLKKRVPGQINNQMMDHLPDAAARAEIVRKMGWSDDQ</sequence>
<dbReference type="Proteomes" id="UP000430508">
    <property type="component" value="Chromosome"/>
</dbReference>
<dbReference type="AlphaFoldDB" id="A0A857DL69"/>
<evidence type="ECO:0000313" key="2">
    <source>
        <dbReference type="EMBL" id="QHA01222.1"/>
    </source>
</evidence>
<feature type="transmembrane region" description="Helical" evidence="1">
    <location>
        <begin position="38"/>
        <end position="59"/>
    </location>
</feature>
<feature type="transmembrane region" description="Helical" evidence="1">
    <location>
        <begin position="12"/>
        <end position="32"/>
    </location>
</feature>
<dbReference type="EMBL" id="CP046996">
    <property type="protein sequence ID" value="QHA01222.1"/>
    <property type="molecule type" value="Genomic_DNA"/>
</dbReference>
<reference evidence="2 3" key="1">
    <citation type="submission" date="2019-12" db="EMBL/GenBank/DDBJ databases">
        <title>Sequence classification of anaerobic respiratory reductive dehalogenases: First we see many, then we see few.</title>
        <authorList>
            <person name="Molenda O."/>
            <person name="Puentes Jacome L.A."/>
            <person name="Cao X."/>
            <person name="Nesbo C.L."/>
            <person name="Tang S."/>
            <person name="Morson N."/>
            <person name="Patron J."/>
            <person name="Lomheim L."/>
            <person name="Wishart D.S."/>
            <person name="Edwards E.A."/>
        </authorList>
    </citation>
    <scope>NUCLEOTIDE SEQUENCE [LARGE SCALE GENOMIC DNA]</scope>
    <source>
        <strain evidence="2 3">12DCA</strain>
    </source>
</reference>
<dbReference type="RefSeq" id="WP_019226152.1">
    <property type="nucleotide sequence ID" value="NZ_CP046996.1"/>
</dbReference>
<keyword evidence="1" id="KW-1133">Transmembrane helix</keyword>
<accession>A0A857DL69</accession>
<evidence type="ECO:0000256" key="1">
    <source>
        <dbReference type="SAM" id="Phobius"/>
    </source>
</evidence>